<dbReference type="PANTHER" id="PTHR20275:SF0">
    <property type="entry name" value="NAD KINASE"/>
    <property type="match status" value="1"/>
</dbReference>
<proteinExistence type="inferred from homology"/>
<dbReference type="PANTHER" id="PTHR20275">
    <property type="entry name" value="NAD KINASE"/>
    <property type="match status" value="1"/>
</dbReference>
<evidence type="ECO:0000256" key="5">
    <source>
        <dbReference type="ARBA" id="ARBA00047925"/>
    </source>
</evidence>
<dbReference type="InterPro" id="IPR002504">
    <property type="entry name" value="NADK"/>
</dbReference>
<feature type="binding site" evidence="6">
    <location>
        <begin position="74"/>
        <end position="75"/>
    </location>
    <ligand>
        <name>NAD(+)</name>
        <dbReference type="ChEBI" id="CHEBI:57540"/>
    </ligand>
</feature>
<feature type="binding site" evidence="6">
    <location>
        <begin position="148"/>
        <end position="149"/>
    </location>
    <ligand>
        <name>NAD(+)</name>
        <dbReference type="ChEBI" id="CHEBI:57540"/>
    </ligand>
</feature>
<feature type="active site" description="Proton acceptor" evidence="6">
    <location>
        <position position="74"/>
    </location>
</feature>
<dbReference type="NCBIfam" id="NF002306">
    <property type="entry name" value="PRK01231.1"/>
    <property type="match status" value="1"/>
</dbReference>
<dbReference type="Gene3D" id="2.60.200.30">
    <property type="entry name" value="Probable inorganic polyphosphate/atp-NAD kinase, domain 2"/>
    <property type="match status" value="1"/>
</dbReference>
<evidence type="ECO:0000256" key="6">
    <source>
        <dbReference type="HAMAP-Rule" id="MF_00361"/>
    </source>
</evidence>
<comment type="similarity">
    <text evidence="6">Belongs to the NAD kinase family.</text>
</comment>
<organism evidence="7 8">
    <name type="scientific">Alloalcanivorax venustensis ISO4</name>
    <dbReference type="NCBI Taxonomy" id="1177184"/>
    <lineage>
        <taxon>Bacteria</taxon>
        <taxon>Pseudomonadati</taxon>
        <taxon>Pseudomonadota</taxon>
        <taxon>Gammaproteobacteria</taxon>
        <taxon>Oceanospirillales</taxon>
        <taxon>Alcanivoracaceae</taxon>
        <taxon>Alloalcanivorax</taxon>
    </lineage>
</organism>
<comment type="catalytic activity">
    <reaction evidence="5 6">
        <text>NAD(+) + ATP = ADP + NADP(+) + H(+)</text>
        <dbReference type="Rhea" id="RHEA:18629"/>
        <dbReference type="ChEBI" id="CHEBI:15378"/>
        <dbReference type="ChEBI" id="CHEBI:30616"/>
        <dbReference type="ChEBI" id="CHEBI:57540"/>
        <dbReference type="ChEBI" id="CHEBI:58349"/>
        <dbReference type="ChEBI" id="CHEBI:456216"/>
        <dbReference type="EC" id="2.7.1.23"/>
    </reaction>
</comment>
<keyword evidence="2 6" id="KW-0418">Kinase</keyword>
<dbReference type="GO" id="GO:0016301">
    <property type="term" value="F:kinase activity"/>
    <property type="evidence" value="ECO:0007669"/>
    <property type="project" value="UniProtKB-KW"/>
</dbReference>
<gene>
    <name evidence="6" type="primary">nadK</name>
    <name evidence="7" type="ORF">ISO4_03005</name>
</gene>
<accession>A0ABS0AJT7</accession>
<dbReference type="SUPFAM" id="SSF111331">
    <property type="entry name" value="NAD kinase/diacylglycerol kinase-like"/>
    <property type="match status" value="1"/>
</dbReference>
<dbReference type="EMBL" id="ARXR01000042">
    <property type="protein sequence ID" value="MBF5054403.1"/>
    <property type="molecule type" value="Genomic_DNA"/>
</dbReference>
<evidence type="ECO:0000256" key="2">
    <source>
        <dbReference type="ARBA" id="ARBA00022777"/>
    </source>
</evidence>
<dbReference type="EC" id="2.7.1.23" evidence="6"/>
<feature type="binding site" evidence="6">
    <location>
        <position position="159"/>
    </location>
    <ligand>
        <name>NAD(+)</name>
        <dbReference type="ChEBI" id="CHEBI:57540"/>
    </ligand>
</feature>
<keyword evidence="3 6" id="KW-0521">NADP</keyword>
<sequence>MSQEKFRNIGLIARTESEQTLYSVRQLIHFLHGRDCTVILDRAIAGSLPESGLQAAKASQMGDACDLVIVVGGDGSLLGAARDLARFDVPVLGINRGHLGFLTDILPSEIESRVGQVLDGDYTTERRFLLDMEVRRGKTVMGEGSALNDVVLLSGDSVHMIDFELTIDGLFVYGQRSDGLIISTPTGSTAYALSGGGPIMHPRLDAMVLVPLNPHTLTSRPLVVDGNSEIKIHITTEKVNPLVSCDGTAGIRLQAEDVIAIRKKPHRLRLIHPPGHDFYQACRSKLGWSTRPGDGN</sequence>
<dbReference type="Proteomes" id="UP000644441">
    <property type="component" value="Unassembled WGS sequence"/>
</dbReference>
<dbReference type="RefSeq" id="WP_142949441.1">
    <property type="nucleotide sequence ID" value="NZ_ARXR01000042.1"/>
</dbReference>
<protein>
    <recommendedName>
        <fullName evidence="6">NAD kinase</fullName>
        <ecNumber evidence="6">2.7.1.23</ecNumber>
    </recommendedName>
    <alternativeName>
        <fullName evidence="6">ATP-dependent NAD kinase</fullName>
    </alternativeName>
</protein>
<keyword evidence="6" id="KW-0963">Cytoplasm</keyword>
<dbReference type="GeneID" id="99766551"/>
<dbReference type="Pfam" id="PF20143">
    <property type="entry name" value="NAD_kinase_C"/>
    <property type="match status" value="1"/>
</dbReference>
<keyword evidence="1 6" id="KW-0808">Transferase</keyword>
<dbReference type="InterPro" id="IPR017437">
    <property type="entry name" value="ATP-NAD_kinase_PpnK-typ_C"/>
</dbReference>
<keyword evidence="8" id="KW-1185">Reference proteome</keyword>
<evidence type="ECO:0000313" key="8">
    <source>
        <dbReference type="Proteomes" id="UP000644441"/>
    </source>
</evidence>
<dbReference type="Pfam" id="PF01513">
    <property type="entry name" value="NAD_kinase"/>
    <property type="match status" value="1"/>
</dbReference>
<evidence type="ECO:0000256" key="1">
    <source>
        <dbReference type="ARBA" id="ARBA00022679"/>
    </source>
</evidence>
<dbReference type="HAMAP" id="MF_00361">
    <property type="entry name" value="NAD_kinase"/>
    <property type="match status" value="1"/>
</dbReference>
<feature type="binding site" evidence="6">
    <location>
        <position position="178"/>
    </location>
    <ligand>
        <name>NAD(+)</name>
        <dbReference type="ChEBI" id="CHEBI:57540"/>
    </ligand>
</feature>
<comment type="function">
    <text evidence="6">Involved in the regulation of the intracellular balance of NAD and NADP, and is a key enzyme in the biosynthesis of NADP. Catalyzes specifically the phosphorylation on 2'-hydroxyl of the adenosine moiety of NAD to yield NADP.</text>
</comment>
<reference evidence="7 8" key="1">
    <citation type="submission" date="2012-09" db="EMBL/GenBank/DDBJ databases">
        <title>Genome Sequence of alkane-degrading Bacterium Alcanivorax venustensis ISO4.</title>
        <authorList>
            <person name="Lai Q."/>
            <person name="Shao Z."/>
        </authorList>
    </citation>
    <scope>NUCLEOTIDE SEQUENCE [LARGE SCALE GENOMIC DNA]</scope>
    <source>
        <strain evidence="7 8">ISO4</strain>
    </source>
</reference>
<keyword evidence="6" id="KW-0547">Nucleotide-binding</keyword>
<evidence type="ECO:0000256" key="3">
    <source>
        <dbReference type="ARBA" id="ARBA00022857"/>
    </source>
</evidence>
<comment type="caution">
    <text evidence="7">The sequence shown here is derived from an EMBL/GenBank/DDBJ whole genome shotgun (WGS) entry which is preliminary data.</text>
</comment>
<dbReference type="InterPro" id="IPR016064">
    <property type="entry name" value="NAD/diacylglycerol_kinase_sf"/>
</dbReference>
<keyword evidence="6" id="KW-0067">ATP-binding</keyword>
<comment type="caution">
    <text evidence="6">Lacks conserved residue(s) required for the propagation of feature annotation.</text>
</comment>
<evidence type="ECO:0000313" key="7">
    <source>
        <dbReference type="EMBL" id="MBF5054403.1"/>
    </source>
</evidence>
<feature type="binding site" evidence="6">
    <location>
        <begin position="189"/>
        <end position="194"/>
    </location>
    <ligand>
        <name>NAD(+)</name>
        <dbReference type="ChEBI" id="CHEBI:57540"/>
    </ligand>
</feature>
<feature type="binding site" evidence="6">
    <location>
        <position position="176"/>
    </location>
    <ligand>
        <name>NAD(+)</name>
        <dbReference type="ChEBI" id="CHEBI:57540"/>
    </ligand>
</feature>
<evidence type="ECO:0000256" key="4">
    <source>
        <dbReference type="ARBA" id="ARBA00023027"/>
    </source>
</evidence>
<dbReference type="Gene3D" id="3.40.50.10330">
    <property type="entry name" value="Probable inorganic polyphosphate/atp-NAD kinase, domain 1"/>
    <property type="match status" value="1"/>
</dbReference>
<comment type="subcellular location">
    <subcellularLocation>
        <location evidence="6">Cytoplasm</location>
    </subcellularLocation>
</comment>
<dbReference type="InterPro" id="IPR017438">
    <property type="entry name" value="ATP-NAD_kinase_N"/>
</dbReference>
<keyword evidence="4 6" id="KW-0520">NAD</keyword>
<comment type="cofactor">
    <cofactor evidence="6">
        <name>a divalent metal cation</name>
        <dbReference type="ChEBI" id="CHEBI:60240"/>
    </cofactor>
</comment>
<name>A0ABS0AJT7_9GAMM</name>